<comment type="subcellular location">
    <subcellularLocation>
        <location evidence="1">Membrane</location>
    </subcellularLocation>
</comment>
<dbReference type="InterPro" id="IPR051423">
    <property type="entry name" value="CD225/Dispanin"/>
</dbReference>
<comment type="caution">
    <text evidence="7">The sequence shown here is derived from an EMBL/GenBank/DDBJ whole genome shotgun (WGS) entry which is preliminary data.</text>
</comment>
<evidence type="ECO:0000256" key="1">
    <source>
        <dbReference type="ARBA" id="ARBA00004370"/>
    </source>
</evidence>
<dbReference type="RefSeq" id="WP_344951274.1">
    <property type="nucleotide sequence ID" value="NZ_BAABDC010000011.1"/>
</dbReference>
<accession>A0ABP7EQR2</accession>
<keyword evidence="8" id="KW-1185">Reference proteome</keyword>
<evidence type="ECO:0000313" key="8">
    <source>
        <dbReference type="Proteomes" id="UP001501468"/>
    </source>
</evidence>
<reference evidence="8" key="1">
    <citation type="journal article" date="2019" name="Int. J. Syst. Evol. Microbiol.">
        <title>The Global Catalogue of Microorganisms (GCM) 10K type strain sequencing project: providing services to taxonomists for standard genome sequencing and annotation.</title>
        <authorList>
            <consortium name="The Broad Institute Genomics Platform"/>
            <consortium name="The Broad Institute Genome Sequencing Center for Infectious Disease"/>
            <person name="Wu L."/>
            <person name="Ma J."/>
        </authorList>
    </citation>
    <scope>NUCLEOTIDE SEQUENCE [LARGE SCALE GENOMIC DNA]</scope>
    <source>
        <strain evidence="8">JCM 17125</strain>
    </source>
</reference>
<dbReference type="EMBL" id="BAABDC010000011">
    <property type="protein sequence ID" value="GAA3720401.1"/>
    <property type="molecule type" value="Genomic_DNA"/>
</dbReference>
<dbReference type="PANTHER" id="PTHR14948:SF44">
    <property type="entry name" value="PROLINE-RICH TRANSMEMBRANE PROTEIN 1-LIKE"/>
    <property type="match status" value="1"/>
</dbReference>
<dbReference type="InterPro" id="IPR007593">
    <property type="entry name" value="CD225/Dispanin_fam"/>
</dbReference>
<keyword evidence="3 6" id="KW-1133">Transmembrane helix</keyword>
<dbReference type="Proteomes" id="UP001501468">
    <property type="component" value="Unassembled WGS sequence"/>
</dbReference>
<evidence type="ECO:0008006" key="9">
    <source>
        <dbReference type="Google" id="ProtNLM"/>
    </source>
</evidence>
<name>A0ABP7EQR2_9MICO</name>
<evidence type="ECO:0000256" key="2">
    <source>
        <dbReference type="ARBA" id="ARBA00022692"/>
    </source>
</evidence>
<evidence type="ECO:0000256" key="3">
    <source>
        <dbReference type="ARBA" id="ARBA00022989"/>
    </source>
</evidence>
<feature type="compositionally biased region" description="Pro residues" evidence="5">
    <location>
        <begin position="46"/>
        <end position="72"/>
    </location>
</feature>
<evidence type="ECO:0000256" key="4">
    <source>
        <dbReference type="ARBA" id="ARBA00023136"/>
    </source>
</evidence>
<sequence length="174" mass="18401">MTDRSREDDAGQPDPTADTWSAWLPRLDPPTTPLPQASAPSESATPPAPQAPRADPPPSPVPPVPPAPPPSVPMKWHVAWPPQAPMPSPAGPQLYTAPPPNRLGLAILCTIFCFTPFGIVALLKALSVKPSLARGRYDEARRTSASVKNWCILAALAWPGSAIFLACTGMLLGH</sequence>
<evidence type="ECO:0000313" key="7">
    <source>
        <dbReference type="EMBL" id="GAA3720401.1"/>
    </source>
</evidence>
<feature type="transmembrane region" description="Helical" evidence="6">
    <location>
        <begin position="103"/>
        <end position="126"/>
    </location>
</feature>
<evidence type="ECO:0000256" key="6">
    <source>
        <dbReference type="SAM" id="Phobius"/>
    </source>
</evidence>
<gene>
    <name evidence="7" type="ORF">GCM10022399_40960</name>
</gene>
<organism evidence="7 8">
    <name type="scientific">Terrabacter ginsenosidimutans</name>
    <dbReference type="NCBI Taxonomy" id="490575"/>
    <lineage>
        <taxon>Bacteria</taxon>
        <taxon>Bacillati</taxon>
        <taxon>Actinomycetota</taxon>
        <taxon>Actinomycetes</taxon>
        <taxon>Micrococcales</taxon>
        <taxon>Intrasporangiaceae</taxon>
        <taxon>Terrabacter</taxon>
    </lineage>
</organism>
<keyword evidence="4 6" id="KW-0472">Membrane</keyword>
<evidence type="ECO:0000256" key="5">
    <source>
        <dbReference type="SAM" id="MobiDB-lite"/>
    </source>
</evidence>
<proteinExistence type="predicted"/>
<keyword evidence="2 6" id="KW-0812">Transmembrane</keyword>
<dbReference type="PANTHER" id="PTHR14948">
    <property type="entry name" value="NG5"/>
    <property type="match status" value="1"/>
</dbReference>
<feature type="compositionally biased region" description="Low complexity" evidence="5">
    <location>
        <begin position="34"/>
        <end position="45"/>
    </location>
</feature>
<feature type="region of interest" description="Disordered" evidence="5">
    <location>
        <begin position="1"/>
        <end position="82"/>
    </location>
</feature>
<dbReference type="Pfam" id="PF04505">
    <property type="entry name" value="CD225"/>
    <property type="match status" value="1"/>
</dbReference>
<protein>
    <recommendedName>
        <fullName evidence="9">Interferon-induced transmembrane protein</fullName>
    </recommendedName>
</protein>
<feature type="transmembrane region" description="Helical" evidence="6">
    <location>
        <begin position="147"/>
        <end position="172"/>
    </location>
</feature>